<evidence type="ECO:0000256" key="5">
    <source>
        <dbReference type="SAM" id="MobiDB-lite"/>
    </source>
</evidence>
<gene>
    <name evidence="7" type="ORF">BV898_02195</name>
</gene>
<keyword evidence="8" id="KW-1185">Reference proteome</keyword>
<dbReference type="PANTHER" id="PTHR23077:SF27">
    <property type="entry name" value="ATPASE FAMILY GENE 2 PROTEIN HOMOLOG A"/>
    <property type="match status" value="1"/>
</dbReference>
<feature type="domain" description="AAA+ ATPase" evidence="6">
    <location>
        <begin position="342"/>
        <end position="481"/>
    </location>
</feature>
<dbReference type="CDD" id="cd19511">
    <property type="entry name" value="RecA-like_CDC48_r2-like"/>
    <property type="match status" value="1"/>
</dbReference>
<accession>A0A1W0X8I1</accession>
<feature type="region of interest" description="Disordered" evidence="5">
    <location>
        <begin position="1"/>
        <end position="22"/>
    </location>
</feature>
<dbReference type="InterPro" id="IPR050168">
    <property type="entry name" value="AAA_ATPase_domain"/>
</dbReference>
<dbReference type="InterPro" id="IPR003960">
    <property type="entry name" value="ATPase_AAA_CS"/>
</dbReference>
<protein>
    <submittedName>
        <fullName evidence="7">Spermatogenesis-associated protein 5</fullName>
    </submittedName>
</protein>
<organism evidence="7 8">
    <name type="scientific">Hypsibius exemplaris</name>
    <name type="common">Freshwater tardigrade</name>
    <dbReference type="NCBI Taxonomy" id="2072580"/>
    <lineage>
        <taxon>Eukaryota</taxon>
        <taxon>Metazoa</taxon>
        <taxon>Ecdysozoa</taxon>
        <taxon>Tardigrada</taxon>
        <taxon>Eutardigrada</taxon>
        <taxon>Parachela</taxon>
        <taxon>Hypsibioidea</taxon>
        <taxon>Hypsibiidae</taxon>
        <taxon>Hypsibius</taxon>
    </lineage>
</organism>
<dbReference type="GO" id="GO:0005737">
    <property type="term" value="C:cytoplasm"/>
    <property type="evidence" value="ECO:0007669"/>
    <property type="project" value="TreeGrafter"/>
</dbReference>
<dbReference type="InterPro" id="IPR027417">
    <property type="entry name" value="P-loop_NTPase"/>
</dbReference>
<dbReference type="FunFam" id="3.40.50.300:FF:000661">
    <property type="entry name" value="calmodulin-interacting protein 111 isoform X1"/>
    <property type="match status" value="1"/>
</dbReference>
<dbReference type="GO" id="GO:0016887">
    <property type="term" value="F:ATP hydrolysis activity"/>
    <property type="evidence" value="ECO:0007669"/>
    <property type="project" value="InterPro"/>
</dbReference>
<dbReference type="Proteomes" id="UP000192578">
    <property type="component" value="Unassembled WGS sequence"/>
</dbReference>
<proteinExistence type="inferred from homology"/>
<comment type="similarity">
    <text evidence="4">Belongs to the AAA ATPase family.</text>
</comment>
<dbReference type="SMART" id="SM00382">
    <property type="entry name" value="AAA"/>
    <property type="match status" value="2"/>
</dbReference>
<reference evidence="8" key="1">
    <citation type="submission" date="2017-01" db="EMBL/GenBank/DDBJ databases">
        <title>Comparative genomics of anhydrobiosis in the tardigrade Hypsibius dujardini.</title>
        <authorList>
            <person name="Yoshida Y."/>
            <person name="Koutsovoulos G."/>
            <person name="Laetsch D."/>
            <person name="Stevens L."/>
            <person name="Kumar S."/>
            <person name="Horikawa D."/>
            <person name="Ishino K."/>
            <person name="Komine S."/>
            <person name="Tomita M."/>
            <person name="Blaxter M."/>
            <person name="Arakawa K."/>
        </authorList>
    </citation>
    <scope>NUCLEOTIDE SEQUENCE [LARGE SCALE GENOMIC DNA]</scope>
    <source>
        <strain evidence="8">Z151</strain>
    </source>
</reference>
<dbReference type="PANTHER" id="PTHR23077">
    <property type="entry name" value="AAA-FAMILY ATPASE"/>
    <property type="match status" value="1"/>
</dbReference>
<keyword evidence="1" id="KW-0677">Repeat</keyword>
<dbReference type="Gene3D" id="3.40.50.300">
    <property type="entry name" value="P-loop containing nucleotide triphosphate hydrolases"/>
    <property type="match status" value="2"/>
</dbReference>
<evidence type="ECO:0000259" key="6">
    <source>
        <dbReference type="SMART" id="SM00382"/>
    </source>
</evidence>
<dbReference type="FunFam" id="1.10.8.60:FF:000069">
    <property type="entry name" value="spermatogenesis-associated protein 5 isoform X1"/>
    <property type="match status" value="1"/>
</dbReference>
<feature type="compositionally biased region" description="Polar residues" evidence="5">
    <location>
        <begin position="1"/>
        <end position="13"/>
    </location>
</feature>
<dbReference type="PROSITE" id="PS00674">
    <property type="entry name" value="AAA"/>
    <property type="match status" value="1"/>
</dbReference>
<evidence type="ECO:0000256" key="4">
    <source>
        <dbReference type="RuleBase" id="RU003651"/>
    </source>
</evidence>
<feature type="domain" description="AAA+ ATPase" evidence="6">
    <location>
        <begin position="66"/>
        <end position="210"/>
    </location>
</feature>
<dbReference type="GO" id="GO:0005524">
    <property type="term" value="F:ATP binding"/>
    <property type="evidence" value="ECO:0007669"/>
    <property type="project" value="UniProtKB-KW"/>
</dbReference>
<comment type="caution">
    <text evidence="7">The sequence shown here is derived from an EMBL/GenBank/DDBJ whole genome shotgun (WGS) entry which is preliminary data.</text>
</comment>
<dbReference type="InterPro" id="IPR003959">
    <property type="entry name" value="ATPase_AAA_core"/>
</dbReference>
<keyword evidence="2 4" id="KW-0547">Nucleotide-binding</keyword>
<evidence type="ECO:0000313" key="7">
    <source>
        <dbReference type="EMBL" id="OQV23845.1"/>
    </source>
</evidence>
<dbReference type="InterPro" id="IPR003593">
    <property type="entry name" value="AAA+_ATPase"/>
</dbReference>
<sequence>MSATKVSSSTSARKSTGKKKSQAKKVSFADVGGLSAQITLLQELIGILKDGPVRDLARSLGISSKLPRGVLLHGPPGTGKTLLARAAISEAGIHSSNISTLEALTTPTSSAAGAGEVEPHLFRVFSEARDKAPHIIFIDDLETICPKYDVGHMTFQESKAVGTLVNLIDSLSDCDAPVLIIATCSRPDAIHHSLRRTGRFDKEIEISVPLSSERKDILQVALRNVKHSLTDEQIGTLSDRLHGFVGADVNALCSEAGLSALRRFSENSENISEATDITVSCDDFLKSLLLVKPSALREVQIEVSPVRWNDIGGQEVTKLKFRQSVEWPLKYSAKFQLLGIRPPRGILLFGPPGCSKTLMARALATEGGINFLAIKGPELYNKYVGESERTLREIFNRARKSAPSIIFIDEIDALSSARGNGAKSGNSVGDRILATLLNEMDGIECLQEVIVVGATNRPEVIDKALMRPGRLDRIIYVPLPDAKTRREILDIRFRRTPTAADVDKLALVEKTDGFSGAEITAVCQEAALAALEEDLDNTQVHMRHFERALSSVKPRTTQETVSRYNDFYEKNALDSSG</sequence>
<dbReference type="Pfam" id="PF00004">
    <property type="entry name" value="AAA"/>
    <property type="match status" value="2"/>
</dbReference>
<evidence type="ECO:0000256" key="2">
    <source>
        <dbReference type="ARBA" id="ARBA00022741"/>
    </source>
</evidence>
<dbReference type="SUPFAM" id="SSF52540">
    <property type="entry name" value="P-loop containing nucleoside triphosphate hydrolases"/>
    <property type="match status" value="2"/>
</dbReference>
<dbReference type="EMBL" id="MTYJ01000009">
    <property type="protein sequence ID" value="OQV23845.1"/>
    <property type="molecule type" value="Genomic_DNA"/>
</dbReference>
<dbReference type="AlphaFoldDB" id="A0A1W0X8I1"/>
<dbReference type="OrthoDB" id="27435at2759"/>
<dbReference type="Pfam" id="PF17862">
    <property type="entry name" value="AAA_lid_3"/>
    <property type="match status" value="2"/>
</dbReference>
<evidence type="ECO:0000313" key="8">
    <source>
        <dbReference type="Proteomes" id="UP000192578"/>
    </source>
</evidence>
<evidence type="ECO:0000256" key="1">
    <source>
        <dbReference type="ARBA" id="ARBA00022737"/>
    </source>
</evidence>
<dbReference type="Gene3D" id="1.10.8.60">
    <property type="match status" value="2"/>
</dbReference>
<keyword evidence="3 4" id="KW-0067">ATP-binding</keyword>
<name>A0A1W0X8I1_HYPEX</name>
<evidence type="ECO:0000256" key="3">
    <source>
        <dbReference type="ARBA" id="ARBA00022840"/>
    </source>
</evidence>
<dbReference type="InterPro" id="IPR041569">
    <property type="entry name" value="AAA_lid_3"/>
</dbReference>